<dbReference type="InterPro" id="IPR045863">
    <property type="entry name" value="CorA_TM1_TM2"/>
</dbReference>
<feature type="compositionally biased region" description="Polar residues" evidence="5">
    <location>
        <begin position="187"/>
        <end position="201"/>
    </location>
</feature>
<comment type="subcellular location">
    <subcellularLocation>
        <location evidence="1">Membrane</location>
        <topology evidence="1">Multi-pass membrane protein</topology>
    </subcellularLocation>
</comment>
<keyword evidence="8" id="KW-1185">Reference proteome</keyword>
<proteinExistence type="predicted"/>
<evidence type="ECO:0000256" key="3">
    <source>
        <dbReference type="ARBA" id="ARBA00022989"/>
    </source>
</evidence>
<dbReference type="InterPro" id="IPR002523">
    <property type="entry name" value="MgTranspt_CorA/ZnTranspt_ZntB"/>
</dbReference>
<keyword evidence="4 6" id="KW-0472">Membrane</keyword>
<accession>A0A9Q8ZHG2</accession>
<feature type="transmembrane region" description="Helical" evidence="6">
    <location>
        <begin position="433"/>
        <end position="453"/>
    </location>
</feature>
<dbReference type="GO" id="GO:0016020">
    <property type="term" value="C:membrane"/>
    <property type="evidence" value="ECO:0007669"/>
    <property type="project" value="UniProtKB-SubCell"/>
</dbReference>
<protein>
    <submittedName>
        <fullName evidence="7">Uncharacterized protein</fullName>
    </submittedName>
</protein>
<dbReference type="Proteomes" id="UP001056012">
    <property type="component" value="Chromosome 6"/>
</dbReference>
<keyword evidence="2 6" id="KW-0812">Transmembrane</keyword>
<evidence type="ECO:0000256" key="6">
    <source>
        <dbReference type="SAM" id="Phobius"/>
    </source>
</evidence>
<reference evidence="7" key="1">
    <citation type="submission" date="2021-12" db="EMBL/GenBank/DDBJ databases">
        <title>Curvularia clavata genome.</title>
        <authorList>
            <person name="Cao Y."/>
        </authorList>
    </citation>
    <scope>NUCLEOTIDE SEQUENCE</scope>
    <source>
        <strain evidence="7">Yc1106</strain>
    </source>
</reference>
<feature type="region of interest" description="Disordered" evidence="5">
    <location>
        <begin position="183"/>
        <end position="202"/>
    </location>
</feature>
<dbReference type="GO" id="GO:0046873">
    <property type="term" value="F:metal ion transmembrane transporter activity"/>
    <property type="evidence" value="ECO:0007669"/>
    <property type="project" value="InterPro"/>
</dbReference>
<dbReference type="Pfam" id="PF01544">
    <property type="entry name" value="CorA"/>
    <property type="match status" value="1"/>
</dbReference>
<evidence type="ECO:0000256" key="1">
    <source>
        <dbReference type="ARBA" id="ARBA00004141"/>
    </source>
</evidence>
<dbReference type="EMBL" id="CP089279">
    <property type="protein sequence ID" value="USP80803.1"/>
    <property type="molecule type" value="Genomic_DNA"/>
</dbReference>
<feature type="transmembrane region" description="Helical" evidence="6">
    <location>
        <begin position="394"/>
        <end position="413"/>
    </location>
</feature>
<evidence type="ECO:0000313" key="8">
    <source>
        <dbReference type="Proteomes" id="UP001056012"/>
    </source>
</evidence>
<evidence type="ECO:0000313" key="7">
    <source>
        <dbReference type="EMBL" id="USP80803.1"/>
    </source>
</evidence>
<name>A0A9Q8ZHG2_CURCL</name>
<dbReference type="VEuPathDB" id="FungiDB:yc1106_08077"/>
<dbReference type="OrthoDB" id="1046782at2759"/>
<keyword evidence="3 6" id="KW-1133">Transmembrane helix</keyword>
<dbReference type="SUPFAM" id="SSF144083">
    <property type="entry name" value="Magnesium transport protein CorA, transmembrane region"/>
    <property type="match status" value="1"/>
</dbReference>
<evidence type="ECO:0000256" key="4">
    <source>
        <dbReference type="ARBA" id="ARBA00023136"/>
    </source>
</evidence>
<dbReference type="AlphaFoldDB" id="A0A9Q8ZHG2"/>
<evidence type="ECO:0000256" key="5">
    <source>
        <dbReference type="SAM" id="MobiDB-lite"/>
    </source>
</evidence>
<evidence type="ECO:0000256" key="2">
    <source>
        <dbReference type="ARBA" id="ARBA00022692"/>
    </source>
</evidence>
<gene>
    <name evidence="7" type="ORF">yc1106_08077</name>
</gene>
<dbReference type="Gene3D" id="1.20.58.340">
    <property type="entry name" value="Magnesium transport protein CorA, transmembrane region"/>
    <property type="match status" value="1"/>
</dbReference>
<sequence>MVSFRSLTADRRPFDAFRSRVQNSANPKYEKFSAPLDLQVFQWLDAATHGEEINDIRSVEELNAQSKGAVRVIFAPRNECTPSSGENLLELFEAWGIPSAFVDEGLQGVSQSFAARQDIDGTTFVWFHFLCKTLAIVNKQIVHINNPEDEETSGLMIRRTAQSQPQANFSWIKPGFVLKIRGKDDTSPNVTRTSSSDSDNTLAPVPVEPRVQLFCFGAPATFQNRFRTLVDMATCEDLMQDPYVLLEVAFEEMYKVLDCTGWNLGDVFGPMETTALEMARNPGKATQSSLEDHFTGLHNLAKHNIYLRENCEAALATLEGLSSHHETVVGDSPSYHQRFTQQALKYRKTLFESTQRRLTSLDARISNIIQLSFNTVTQGDSKVMHSENQSMKTIAVTTLLFMPLGTVASIFGSQFIKLQEEFPNHITVSQDFWLMWVIAAPLTVIVFAVWWVWYRDARQQLIEGKPKQGKGYWGWKPLFQKVRDEKIHFSTREMA</sequence>
<organism evidence="7 8">
    <name type="scientific">Curvularia clavata</name>
    <dbReference type="NCBI Taxonomy" id="95742"/>
    <lineage>
        <taxon>Eukaryota</taxon>
        <taxon>Fungi</taxon>
        <taxon>Dikarya</taxon>
        <taxon>Ascomycota</taxon>
        <taxon>Pezizomycotina</taxon>
        <taxon>Dothideomycetes</taxon>
        <taxon>Pleosporomycetidae</taxon>
        <taxon>Pleosporales</taxon>
        <taxon>Pleosporineae</taxon>
        <taxon>Pleosporaceae</taxon>
        <taxon>Curvularia</taxon>
    </lineage>
</organism>